<gene>
    <name evidence="2" type="ordered locus">Sta7437_4305</name>
</gene>
<dbReference type="HOGENOM" id="CLU_101369_3_0_3"/>
<evidence type="ECO:0000256" key="1">
    <source>
        <dbReference type="SAM" id="SignalP"/>
    </source>
</evidence>
<keyword evidence="1" id="KW-0732">Signal</keyword>
<evidence type="ECO:0008006" key="4">
    <source>
        <dbReference type="Google" id="ProtNLM"/>
    </source>
</evidence>
<organism evidence="2 3">
    <name type="scientific">Stanieria cyanosphaera (strain ATCC 29371 / PCC 7437)</name>
    <dbReference type="NCBI Taxonomy" id="111780"/>
    <lineage>
        <taxon>Bacteria</taxon>
        <taxon>Bacillati</taxon>
        <taxon>Cyanobacteriota</taxon>
        <taxon>Cyanophyceae</taxon>
        <taxon>Pleurocapsales</taxon>
        <taxon>Dermocarpellaceae</taxon>
        <taxon>Stanieria</taxon>
    </lineage>
</organism>
<name>K9XYU7_STAC7</name>
<sequence>MKLKSTFAIFAGLAVALGVTIAHPEASSAKNNTYYCAKLNGGWNTFVNTPRGRVTLINWVRTVSTQWTPESRCSAVSERFQKFLDNGSLKYIRTGNVNRQPVICVAENRGGTCPDKNVLITLQPGADPEEVLIQLIDFRRSVSGQTIVLSNDDAGFYQDGEFYVDMEKFLETVPVDK</sequence>
<evidence type="ECO:0000313" key="2">
    <source>
        <dbReference type="EMBL" id="AFZ37775.1"/>
    </source>
</evidence>
<dbReference type="Proteomes" id="UP000010473">
    <property type="component" value="Chromosome"/>
</dbReference>
<dbReference type="InterPro" id="IPR025478">
    <property type="entry name" value="COP23"/>
</dbReference>
<dbReference type="eggNOG" id="COG2335">
    <property type="taxonomic scope" value="Bacteria"/>
</dbReference>
<protein>
    <recommendedName>
        <fullName evidence="4">Secreted protein</fullName>
    </recommendedName>
</protein>
<feature type="signal peptide" evidence="1">
    <location>
        <begin position="1"/>
        <end position="24"/>
    </location>
</feature>
<dbReference type="EMBL" id="CP003653">
    <property type="protein sequence ID" value="AFZ37775.1"/>
    <property type="molecule type" value="Genomic_DNA"/>
</dbReference>
<reference evidence="3" key="1">
    <citation type="journal article" date="2013" name="Proc. Natl. Acad. Sci. U.S.A.">
        <title>Improving the coverage of the cyanobacterial phylum using diversity-driven genome sequencing.</title>
        <authorList>
            <person name="Shih P.M."/>
            <person name="Wu D."/>
            <person name="Latifi A."/>
            <person name="Axen S.D."/>
            <person name="Fewer D.P."/>
            <person name="Talla E."/>
            <person name="Calteau A."/>
            <person name="Cai F."/>
            <person name="Tandeau de Marsac N."/>
            <person name="Rippka R."/>
            <person name="Herdman M."/>
            <person name="Sivonen K."/>
            <person name="Coursin T."/>
            <person name="Laurent T."/>
            <person name="Goodwin L."/>
            <person name="Nolan M."/>
            <person name="Davenport K.W."/>
            <person name="Han C.S."/>
            <person name="Rubin E.M."/>
            <person name="Eisen J.A."/>
            <person name="Woyke T."/>
            <person name="Gugger M."/>
            <person name="Kerfeld C.A."/>
        </authorList>
    </citation>
    <scope>NUCLEOTIDE SEQUENCE [LARGE SCALE GENOMIC DNA]</scope>
    <source>
        <strain evidence="3">ATCC 29371 / PCC 7437</strain>
    </source>
</reference>
<dbReference type="KEGG" id="scs:Sta7437_4305"/>
<dbReference type="STRING" id="111780.Sta7437_4305"/>
<dbReference type="OrthoDB" id="490444at2"/>
<evidence type="ECO:0000313" key="3">
    <source>
        <dbReference type="Proteomes" id="UP000010473"/>
    </source>
</evidence>
<accession>K9XYU7</accession>
<dbReference type="RefSeq" id="WP_015195429.1">
    <property type="nucleotide sequence ID" value="NC_019748.1"/>
</dbReference>
<dbReference type="Pfam" id="PF14218">
    <property type="entry name" value="COP23"/>
    <property type="match status" value="1"/>
</dbReference>
<dbReference type="AlphaFoldDB" id="K9XYU7"/>
<keyword evidence="3" id="KW-1185">Reference proteome</keyword>
<feature type="chain" id="PRO_5003938222" description="Secreted protein" evidence="1">
    <location>
        <begin position="25"/>
        <end position="177"/>
    </location>
</feature>
<proteinExistence type="predicted"/>